<proteinExistence type="predicted"/>
<protein>
    <submittedName>
        <fullName evidence="1">Potassium-transporting ATPase</fullName>
    </submittedName>
</protein>
<reference evidence="1 2" key="1">
    <citation type="submission" date="2018-03" db="EMBL/GenBank/DDBJ databases">
        <title>Bioinformatic expansion and discovery of thiopeptide antibiotics.</title>
        <authorList>
            <person name="Schwalen C.J."/>
            <person name="Hudson G.A."/>
            <person name="Mitchell D.A."/>
        </authorList>
    </citation>
    <scope>NUCLEOTIDE SEQUENCE [LARGE SCALE GENOMIC DNA]</scope>
    <source>
        <strain evidence="1 2">NRRL 8041</strain>
    </source>
</reference>
<accession>A0A318P1H9</accession>
<sequence length="27" mass="2903">MSDVVFVVLTVALFAVLALVVRAVEKL</sequence>
<comment type="caution">
    <text evidence="1">The sequence shown here is derived from an EMBL/GenBank/DDBJ whole genome shotgun (WGS) entry which is preliminary data.</text>
</comment>
<gene>
    <name evidence="1" type="ORF">C7C45_16800</name>
</gene>
<dbReference type="EMBL" id="PYBV01000019">
    <property type="protein sequence ID" value="PYC69332.1"/>
    <property type="molecule type" value="Genomic_DNA"/>
</dbReference>
<dbReference type="AlphaFoldDB" id="A0A318P1H9"/>
<dbReference type="Proteomes" id="UP000248333">
    <property type="component" value="Unassembled WGS sequence"/>
</dbReference>
<organism evidence="1 2">
    <name type="scientific">Micromonospora arborensis</name>
    <dbReference type="NCBI Taxonomy" id="2116518"/>
    <lineage>
        <taxon>Bacteria</taxon>
        <taxon>Bacillati</taxon>
        <taxon>Actinomycetota</taxon>
        <taxon>Actinomycetes</taxon>
        <taxon>Micromonosporales</taxon>
        <taxon>Micromonosporaceae</taxon>
        <taxon>Micromonospora</taxon>
    </lineage>
</organism>
<evidence type="ECO:0000313" key="1">
    <source>
        <dbReference type="EMBL" id="PYC69332.1"/>
    </source>
</evidence>
<evidence type="ECO:0000313" key="2">
    <source>
        <dbReference type="Proteomes" id="UP000248333"/>
    </source>
</evidence>
<name>A0A318P1H9_9ACTN</name>
<keyword evidence="2" id="KW-1185">Reference proteome</keyword>